<reference evidence="1 2" key="1">
    <citation type="journal article" date="2022" name="Mar. Drugs">
        <title>Bioassay-Guided Fractionation Leads to the Detection of Cholic Acid Generated by the Rare Thalassomonas sp.</title>
        <authorList>
            <person name="Pheiffer F."/>
            <person name="Schneider Y.K."/>
            <person name="Hansen E.H."/>
            <person name="Andersen J.H."/>
            <person name="Isaksson J."/>
            <person name="Busche T."/>
            <person name="R C."/>
            <person name="Kalinowski J."/>
            <person name="Zyl L.V."/>
            <person name="Trindade M."/>
        </authorList>
    </citation>
    <scope>NUCLEOTIDE SEQUENCE [LARGE SCALE GENOMIC DNA]</scope>
    <source>
        <strain evidence="1 2">A5K-61T</strain>
    </source>
</reference>
<proteinExistence type="predicted"/>
<accession>A0ABY7V8F2</accession>
<keyword evidence="2" id="KW-1185">Reference proteome</keyword>
<gene>
    <name evidence="1" type="ORF">H3N35_16035</name>
</gene>
<sequence length="131" mass="15115">MSEDISRYVQIDDWIFEVKMVRAIRTKRYGEPYSATASVNLNGQHAFIDGLMTSDQAEFTRDDYQSFRKFFAQMNIEQVNFDRYKQNKLKSDTIPVFASVGKASVEKALKEKVPEKEIPEKEAPLLQLVLG</sequence>
<dbReference type="RefSeq" id="WP_274049822.1">
    <property type="nucleotide sequence ID" value="NZ_CP059693.1"/>
</dbReference>
<dbReference type="EMBL" id="CP059693">
    <property type="protein sequence ID" value="WDE09826.1"/>
    <property type="molecule type" value="Genomic_DNA"/>
</dbReference>
<organism evidence="1 2">
    <name type="scientific">Thalassomonas haliotis</name>
    <dbReference type="NCBI Taxonomy" id="485448"/>
    <lineage>
        <taxon>Bacteria</taxon>
        <taxon>Pseudomonadati</taxon>
        <taxon>Pseudomonadota</taxon>
        <taxon>Gammaproteobacteria</taxon>
        <taxon>Alteromonadales</taxon>
        <taxon>Colwelliaceae</taxon>
        <taxon>Thalassomonas</taxon>
    </lineage>
</organism>
<name>A0ABY7V8F2_9GAMM</name>
<protein>
    <submittedName>
        <fullName evidence="1">Uncharacterized protein</fullName>
    </submittedName>
</protein>
<dbReference type="Proteomes" id="UP001215231">
    <property type="component" value="Chromosome"/>
</dbReference>
<evidence type="ECO:0000313" key="1">
    <source>
        <dbReference type="EMBL" id="WDE09826.1"/>
    </source>
</evidence>
<evidence type="ECO:0000313" key="2">
    <source>
        <dbReference type="Proteomes" id="UP001215231"/>
    </source>
</evidence>